<dbReference type="AlphaFoldDB" id="A0A3E2HJH0"/>
<dbReference type="OrthoDB" id="5346581at2759"/>
<dbReference type="EMBL" id="NCSJ02000037">
    <property type="protein sequence ID" value="RFU33322.1"/>
    <property type="molecule type" value="Genomic_DNA"/>
</dbReference>
<comment type="caution">
    <text evidence="1">The sequence shown here is derived from an EMBL/GenBank/DDBJ whole genome shotgun (WGS) entry which is preliminary data.</text>
</comment>
<reference evidence="1 2" key="1">
    <citation type="submission" date="2018-05" db="EMBL/GenBank/DDBJ databases">
        <title>Draft genome sequence of Scytalidium lignicola DSM 105466, a ubiquitous saprotrophic fungus.</title>
        <authorList>
            <person name="Buettner E."/>
            <person name="Gebauer A.M."/>
            <person name="Hofrichter M."/>
            <person name="Liers C."/>
            <person name="Kellner H."/>
        </authorList>
    </citation>
    <scope>NUCLEOTIDE SEQUENCE [LARGE SCALE GENOMIC DNA]</scope>
    <source>
        <strain evidence="1 2">DSM 105466</strain>
    </source>
</reference>
<gene>
    <name evidence="1" type="ORF">B7463_g3005</name>
</gene>
<keyword evidence="2" id="KW-1185">Reference proteome</keyword>
<dbReference type="Proteomes" id="UP000258309">
    <property type="component" value="Unassembled WGS sequence"/>
</dbReference>
<organism evidence="1 2">
    <name type="scientific">Scytalidium lignicola</name>
    <name type="common">Hyphomycete</name>
    <dbReference type="NCBI Taxonomy" id="5539"/>
    <lineage>
        <taxon>Eukaryota</taxon>
        <taxon>Fungi</taxon>
        <taxon>Dikarya</taxon>
        <taxon>Ascomycota</taxon>
        <taxon>Pezizomycotina</taxon>
        <taxon>Leotiomycetes</taxon>
        <taxon>Leotiomycetes incertae sedis</taxon>
        <taxon>Scytalidium</taxon>
    </lineage>
</organism>
<proteinExistence type="predicted"/>
<name>A0A3E2HJH0_SCYLI</name>
<evidence type="ECO:0000313" key="1">
    <source>
        <dbReference type="EMBL" id="RFU33322.1"/>
    </source>
</evidence>
<sequence>MNATKIVQAYQDVPSNSWQFKLRLIEVVAFALHTLAGTIYQSNHPEVDIYTDSESKETQIPHYYLDFYHMAYMAYGEYPRGVLNMIGYWIETRIFGGVILVEHDETECEAKSIFLYTQRSDIFQLSETQVYGILSLDRNNSLPFTPEPNAKKLTRNQLNGSHVFRDDFSRIYPFNLPIYRCVVPMTDHDRELIKWVNDNSSWSLAGTPGHEWKLTTEPPEPCKP</sequence>
<evidence type="ECO:0000313" key="2">
    <source>
        <dbReference type="Proteomes" id="UP000258309"/>
    </source>
</evidence>
<feature type="non-terminal residue" evidence="1">
    <location>
        <position position="224"/>
    </location>
</feature>
<protein>
    <submittedName>
        <fullName evidence="1">Uncharacterized protein</fullName>
    </submittedName>
</protein>
<feature type="non-terminal residue" evidence="1">
    <location>
        <position position="1"/>
    </location>
</feature>
<accession>A0A3E2HJH0</accession>